<proteinExistence type="predicted"/>
<reference evidence="1 2" key="1">
    <citation type="submission" date="2018-08" db="EMBL/GenBank/DDBJ databases">
        <title>Mucilaginibacter sp. MYSH2.</title>
        <authorList>
            <person name="Seo T."/>
        </authorList>
    </citation>
    <scope>NUCLEOTIDE SEQUENCE [LARGE SCALE GENOMIC DNA]</scope>
    <source>
        <strain evidence="1 2">MYSH2</strain>
    </source>
</reference>
<dbReference type="OrthoDB" id="9804993at2"/>
<comment type="caution">
    <text evidence="1">The sequence shown here is derived from an EMBL/GenBank/DDBJ whole genome shotgun (WGS) entry which is preliminary data.</text>
</comment>
<dbReference type="PANTHER" id="PTHR15394:SF3">
    <property type="entry name" value="SERINE HYDROLASE RBBP9"/>
    <property type="match status" value="1"/>
</dbReference>
<dbReference type="SUPFAM" id="SSF53474">
    <property type="entry name" value="alpha/beta-Hydrolases"/>
    <property type="match status" value="1"/>
</dbReference>
<keyword evidence="2" id="KW-1185">Reference proteome</keyword>
<evidence type="ECO:0000313" key="2">
    <source>
        <dbReference type="Proteomes" id="UP000264217"/>
    </source>
</evidence>
<dbReference type="InterPro" id="IPR010662">
    <property type="entry name" value="RBBP9/YdeN"/>
</dbReference>
<dbReference type="GO" id="GO:0016787">
    <property type="term" value="F:hydrolase activity"/>
    <property type="evidence" value="ECO:0007669"/>
    <property type="project" value="InterPro"/>
</dbReference>
<sequence length="181" mass="20891">MMKHILFIQGGGDDGYNPDKKLVDDLQNELSSDFKIAYPELRSDESAPDFGWLKQIEKEMHAMQNPFVIVAHSLGASMLLKYLSENEVTKKPSATFLLATPFWSGAEDWKQGLKLNDNFARKLPEDVPYFFYHCKDDEEVQFEQMSVYRNKIPHAAFREFENGGHMFKAHLKIIADDIKNL</sequence>
<protein>
    <recommendedName>
        <fullName evidence="3">Alpha/beta hydrolase</fullName>
    </recommendedName>
</protein>
<evidence type="ECO:0008006" key="3">
    <source>
        <dbReference type="Google" id="ProtNLM"/>
    </source>
</evidence>
<dbReference type="PANTHER" id="PTHR15394">
    <property type="entry name" value="SERINE HYDROLASE RBBP9"/>
    <property type="match status" value="1"/>
</dbReference>
<dbReference type="AlphaFoldDB" id="A0A372NQ07"/>
<dbReference type="RefSeq" id="WP_117393218.1">
    <property type="nucleotide sequence ID" value="NZ_QWDC01000003.1"/>
</dbReference>
<name>A0A372NQ07_9SPHI</name>
<dbReference type="EMBL" id="QWDC01000003">
    <property type="protein sequence ID" value="RFZ91016.1"/>
    <property type="molecule type" value="Genomic_DNA"/>
</dbReference>
<accession>A0A372NQ07</accession>
<dbReference type="Proteomes" id="UP000264217">
    <property type="component" value="Unassembled WGS sequence"/>
</dbReference>
<dbReference type="InterPro" id="IPR029058">
    <property type="entry name" value="AB_hydrolase_fold"/>
</dbReference>
<gene>
    <name evidence="1" type="ORF">D0C36_18910</name>
</gene>
<dbReference type="Gene3D" id="3.40.50.1820">
    <property type="entry name" value="alpha/beta hydrolase"/>
    <property type="match status" value="1"/>
</dbReference>
<evidence type="ECO:0000313" key="1">
    <source>
        <dbReference type="EMBL" id="RFZ91016.1"/>
    </source>
</evidence>
<organism evidence="1 2">
    <name type="scientific">Mucilaginibacter conchicola</name>
    <dbReference type="NCBI Taxonomy" id="2303333"/>
    <lineage>
        <taxon>Bacteria</taxon>
        <taxon>Pseudomonadati</taxon>
        <taxon>Bacteroidota</taxon>
        <taxon>Sphingobacteriia</taxon>
        <taxon>Sphingobacteriales</taxon>
        <taxon>Sphingobacteriaceae</taxon>
        <taxon>Mucilaginibacter</taxon>
    </lineage>
</organism>
<dbReference type="Pfam" id="PF06821">
    <property type="entry name" value="Ser_hydrolase"/>
    <property type="match status" value="1"/>
</dbReference>